<sequence length="188" mass="20204">MSWSLLGVSDAHKQAQKLCRDGACPIEAHRGVGRSKRTWQSSGGDVCLGFACSGCALIARHFCSAQGLRCLDCDRGNNRQRQLEVLLVGSSIARGSAGGKQRAHCCCRVVDEKGKARNKLPGDWRALLGLIKVASAMSPLGTCLASLCATAVAIVDAWYVVASLSHARSNMMKKLRKQQKLDLKQNHG</sequence>
<evidence type="ECO:0000313" key="1">
    <source>
        <dbReference type="EMBL" id="KAF2630933.1"/>
    </source>
</evidence>
<dbReference type="EMBL" id="MU006705">
    <property type="protein sequence ID" value="KAF2630933.1"/>
    <property type="molecule type" value="Genomic_DNA"/>
</dbReference>
<evidence type="ECO:0000313" key="2">
    <source>
        <dbReference type="Proteomes" id="UP000799754"/>
    </source>
</evidence>
<name>A0ACB6SA57_9PLEO</name>
<accession>A0ACB6SA57</accession>
<gene>
    <name evidence="1" type="ORF">BU25DRAFT_220414</name>
</gene>
<dbReference type="Proteomes" id="UP000799754">
    <property type="component" value="Unassembled WGS sequence"/>
</dbReference>
<organism evidence="1 2">
    <name type="scientific">Macroventuria anomochaeta</name>
    <dbReference type="NCBI Taxonomy" id="301207"/>
    <lineage>
        <taxon>Eukaryota</taxon>
        <taxon>Fungi</taxon>
        <taxon>Dikarya</taxon>
        <taxon>Ascomycota</taxon>
        <taxon>Pezizomycotina</taxon>
        <taxon>Dothideomycetes</taxon>
        <taxon>Pleosporomycetidae</taxon>
        <taxon>Pleosporales</taxon>
        <taxon>Pleosporineae</taxon>
        <taxon>Didymellaceae</taxon>
        <taxon>Macroventuria</taxon>
    </lineage>
</organism>
<comment type="caution">
    <text evidence="1">The sequence shown here is derived from an EMBL/GenBank/DDBJ whole genome shotgun (WGS) entry which is preliminary data.</text>
</comment>
<keyword evidence="2" id="KW-1185">Reference proteome</keyword>
<reference evidence="1" key="1">
    <citation type="journal article" date="2020" name="Stud. Mycol.">
        <title>101 Dothideomycetes genomes: a test case for predicting lifestyles and emergence of pathogens.</title>
        <authorList>
            <person name="Haridas S."/>
            <person name="Albert R."/>
            <person name="Binder M."/>
            <person name="Bloem J."/>
            <person name="Labutti K."/>
            <person name="Salamov A."/>
            <person name="Andreopoulos B."/>
            <person name="Baker S."/>
            <person name="Barry K."/>
            <person name="Bills G."/>
            <person name="Bluhm B."/>
            <person name="Cannon C."/>
            <person name="Castanera R."/>
            <person name="Culley D."/>
            <person name="Daum C."/>
            <person name="Ezra D."/>
            <person name="Gonzalez J."/>
            <person name="Henrissat B."/>
            <person name="Kuo A."/>
            <person name="Liang C."/>
            <person name="Lipzen A."/>
            <person name="Lutzoni F."/>
            <person name="Magnuson J."/>
            <person name="Mondo S."/>
            <person name="Nolan M."/>
            <person name="Ohm R."/>
            <person name="Pangilinan J."/>
            <person name="Park H.-J."/>
            <person name="Ramirez L."/>
            <person name="Alfaro M."/>
            <person name="Sun H."/>
            <person name="Tritt A."/>
            <person name="Yoshinaga Y."/>
            <person name="Zwiers L.-H."/>
            <person name="Turgeon B."/>
            <person name="Goodwin S."/>
            <person name="Spatafora J."/>
            <person name="Crous P."/>
            <person name="Grigoriev I."/>
        </authorList>
    </citation>
    <scope>NUCLEOTIDE SEQUENCE</scope>
    <source>
        <strain evidence="1">CBS 525.71</strain>
    </source>
</reference>
<proteinExistence type="predicted"/>
<protein>
    <submittedName>
        <fullName evidence="1">Uncharacterized protein</fullName>
    </submittedName>
</protein>